<organism evidence="2 3">
    <name type="scientific">Microbacterium azadirachtae</name>
    <dbReference type="NCBI Taxonomy" id="582680"/>
    <lineage>
        <taxon>Bacteria</taxon>
        <taxon>Bacillati</taxon>
        <taxon>Actinomycetota</taxon>
        <taxon>Actinomycetes</taxon>
        <taxon>Micrococcales</taxon>
        <taxon>Microbacteriaceae</taxon>
        <taxon>Microbacterium</taxon>
    </lineage>
</organism>
<dbReference type="GO" id="GO:0016757">
    <property type="term" value="F:glycosyltransferase activity"/>
    <property type="evidence" value="ECO:0007669"/>
    <property type="project" value="UniProtKB-KW"/>
</dbReference>
<dbReference type="STRING" id="582680.RS86_00192"/>
<dbReference type="Gene3D" id="3.90.550.10">
    <property type="entry name" value="Spore Coat Polysaccharide Biosynthesis Protein SpsA, Chain A"/>
    <property type="match status" value="1"/>
</dbReference>
<dbReference type="PANTHER" id="PTHR43685">
    <property type="entry name" value="GLYCOSYLTRANSFERASE"/>
    <property type="match status" value="1"/>
</dbReference>
<keyword evidence="2" id="KW-0328">Glycosyltransferase</keyword>
<dbReference type="InterPro" id="IPR050834">
    <property type="entry name" value="Glycosyltransf_2"/>
</dbReference>
<sequence>MFLERALGDIRRQTLHGWEAVVVNDGGDPAAVDGLVDALPAADRARITVIHRNEGLGRSAAANAGILALETEYVVLHDDDDLWDPTFLEASVAWLDREPGDAGVVSRTEIVYERIDGDRIVETGREPFWGEMARITYADMLQVNRFVPIAYVYRRELHDEVGLYREDVHAAEDWEFNLRVLRTRTIGYLRDAVRAFWMQRRGQDGILGNSMFVLADEHDRYDRMIRDEALRSFVAAHGDGLPLYLARYVQDEVERQLAAQRTLGSYATDAARKGWRRLRGR</sequence>
<evidence type="ECO:0000313" key="3">
    <source>
        <dbReference type="Proteomes" id="UP000033740"/>
    </source>
</evidence>
<comment type="caution">
    <text evidence="2">The sequence shown here is derived from an EMBL/GenBank/DDBJ whole genome shotgun (WGS) entry which is preliminary data.</text>
</comment>
<dbReference type="InterPro" id="IPR001173">
    <property type="entry name" value="Glyco_trans_2-like"/>
</dbReference>
<feature type="domain" description="Glycosyltransferase 2-like" evidence="1">
    <location>
        <begin position="3"/>
        <end position="159"/>
    </location>
</feature>
<keyword evidence="2" id="KW-0808">Transferase</keyword>
<dbReference type="InterPro" id="IPR029044">
    <property type="entry name" value="Nucleotide-diphossugar_trans"/>
</dbReference>
<dbReference type="SUPFAM" id="SSF53448">
    <property type="entry name" value="Nucleotide-diphospho-sugar transferases"/>
    <property type="match status" value="1"/>
</dbReference>
<dbReference type="Pfam" id="PF00535">
    <property type="entry name" value="Glycos_transf_2"/>
    <property type="match status" value="1"/>
</dbReference>
<dbReference type="PANTHER" id="PTHR43685:SF2">
    <property type="entry name" value="GLYCOSYLTRANSFERASE 2-LIKE DOMAIN-CONTAINING PROTEIN"/>
    <property type="match status" value="1"/>
</dbReference>
<evidence type="ECO:0000313" key="2">
    <source>
        <dbReference type="EMBL" id="KJL36885.1"/>
    </source>
</evidence>
<dbReference type="PATRIC" id="fig|582680.6.peg.195"/>
<dbReference type="Proteomes" id="UP000033740">
    <property type="component" value="Unassembled WGS sequence"/>
</dbReference>
<reference evidence="2 3" key="1">
    <citation type="submission" date="2015-02" db="EMBL/GenBank/DDBJ databases">
        <title>Draft genome sequences of ten Microbacterium spp. with emphasis on heavy metal contaminated environments.</title>
        <authorList>
            <person name="Corretto E."/>
        </authorList>
    </citation>
    <scope>NUCLEOTIDE SEQUENCE [LARGE SCALE GENOMIC DNA]</scope>
    <source>
        <strain evidence="2 3">ARN176</strain>
    </source>
</reference>
<evidence type="ECO:0000259" key="1">
    <source>
        <dbReference type="Pfam" id="PF00535"/>
    </source>
</evidence>
<gene>
    <name evidence="2" type="primary">epsJ_1</name>
    <name evidence="2" type="ORF">RS86_00192</name>
</gene>
<dbReference type="AlphaFoldDB" id="A0A0F0LX47"/>
<name>A0A0F0LX47_9MICO</name>
<dbReference type="EC" id="2.4.-.-" evidence="2"/>
<proteinExistence type="predicted"/>
<accession>A0A0F0LX47</accession>
<protein>
    <submittedName>
        <fullName evidence="2">Putative glycosyltransferase EpsJ</fullName>
        <ecNumber evidence="2">2.4.-.-</ecNumber>
    </submittedName>
</protein>
<dbReference type="EMBL" id="JYIX01000016">
    <property type="protein sequence ID" value="KJL36885.1"/>
    <property type="molecule type" value="Genomic_DNA"/>
</dbReference>
<keyword evidence="3" id="KW-1185">Reference proteome</keyword>